<evidence type="ECO:0000313" key="4">
    <source>
        <dbReference type="Proteomes" id="UP000285517"/>
    </source>
</evidence>
<sequence length="363" mass="41672">MQKTKILFTIPNFDTAGSGKVVHDLVKGLDKNKFEVEIACRHDRGEFFKVVQSLNVPIHLIETTCAYRPYASLLFRLRPIIKFFKENNYDIVHSWHYSSDWTEVLAARLAGAKWIYTKKAMSWGNRHWKIRSFLANFIIIINNEMQQYFPNKKNQALIPLGIDTNYYSPNHFPKPINREEHFQIITVANLVPVKGIEVLIQAIKESEDPKIRLIVLGDDANEYGAYLKNLCDELNMTHQVAFLGKRPDVRPYIADSDLYVIPTIGIGEGLGMALVEAMSMEIPVLGSDISGVNFVLKDFKSLLFEAGNALALSQDIKRMQSRSFEERQQLGADLRTHVLNNYNYDSFIEAHENLYKELVNRKT</sequence>
<evidence type="ECO:0000313" key="3">
    <source>
        <dbReference type="EMBL" id="QAA81364.1"/>
    </source>
</evidence>
<dbReference type="EMBL" id="CP034951">
    <property type="protein sequence ID" value="QAA81364.1"/>
    <property type="molecule type" value="Genomic_DNA"/>
</dbReference>
<dbReference type="AlphaFoldDB" id="A0A410G269"/>
<gene>
    <name evidence="3" type="ORF">EI546_06315</name>
</gene>
<feature type="domain" description="Glycosyltransferase subfamily 4-like N-terminal" evidence="2">
    <location>
        <begin position="17"/>
        <end position="165"/>
    </location>
</feature>
<accession>A0A410G269</accession>
<dbReference type="Pfam" id="PF00534">
    <property type="entry name" value="Glycos_transf_1"/>
    <property type="match status" value="1"/>
</dbReference>
<dbReference type="InterPro" id="IPR028098">
    <property type="entry name" value="Glyco_trans_4-like_N"/>
</dbReference>
<keyword evidence="4" id="KW-1185">Reference proteome</keyword>
<dbReference type="Pfam" id="PF13439">
    <property type="entry name" value="Glyco_transf_4"/>
    <property type="match status" value="1"/>
</dbReference>
<dbReference type="OrthoDB" id="7560678at2"/>
<dbReference type="KEGG" id="aev:EI546_06315"/>
<organism evidence="3 4">
    <name type="scientific">Aequorivita ciconiae</name>
    <dbReference type="NCBI Taxonomy" id="2494375"/>
    <lineage>
        <taxon>Bacteria</taxon>
        <taxon>Pseudomonadati</taxon>
        <taxon>Bacteroidota</taxon>
        <taxon>Flavobacteriia</taxon>
        <taxon>Flavobacteriales</taxon>
        <taxon>Flavobacteriaceae</taxon>
        <taxon>Aequorivita</taxon>
    </lineage>
</organism>
<feature type="domain" description="Glycosyl transferase family 1" evidence="1">
    <location>
        <begin position="171"/>
        <end position="331"/>
    </location>
</feature>
<dbReference type="Gene3D" id="3.40.50.2000">
    <property type="entry name" value="Glycogen Phosphorylase B"/>
    <property type="match status" value="2"/>
</dbReference>
<protein>
    <submittedName>
        <fullName evidence="3">Glycosyltransferase</fullName>
    </submittedName>
</protein>
<keyword evidence="3" id="KW-0808">Transferase</keyword>
<proteinExistence type="predicted"/>
<dbReference type="PANTHER" id="PTHR12526">
    <property type="entry name" value="GLYCOSYLTRANSFERASE"/>
    <property type="match status" value="1"/>
</dbReference>
<dbReference type="SUPFAM" id="SSF53756">
    <property type="entry name" value="UDP-Glycosyltransferase/glycogen phosphorylase"/>
    <property type="match status" value="1"/>
</dbReference>
<reference evidence="3 4" key="1">
    <citation type="submission" date="2019-01" db="EMBL/GenBank/DDBJ databases">
        <title>Complete genome sequencing of Aequorivita sp. H23M31.</title>
        <authorList>
            <person name="Bae J.-W."/>
        </authorList>
    </citation>
    <scope>NUCLEOTIDE SEQUENCE [LARGE SCALE GENOMIC DNA]</scope>
    <source>
        <strain evidence="3 4">H23M31</strain>
    </source>
</reference>
<evidence type="ECO:0000259" key="1">
    <source>
        <dbReference type="Pfam" id="PF00534"/>
    </source>
</evidence>
<dbReference type="GO" id="GO:0016757">
    <property type="term" value="F:glycosyltransferase activity"/>
    <property type="evidence" value="ECO:0007669"/>
    <property type="project" value="InterPro"/>
</dbReference>
<dbReference type="RefSeq" id="WP_128249752.1">
    <property type="nucleotide sequence ID" value="NZ_CP034951.1"/>
</dbReference>
<dbReference type="InterPro" id="IPR001296">
    <property type="entry name" value="Glyco_trans_1"/>
</dbReference>
<evidence type="ECO:0000259" key="2">
    <source>
        <dbReference type="Pfam" id="PF13439"/>
    </source>
</evidence>
<dbReference type="CDD" id="cd03801">
    <property type="entry name" value="GT4_PimA-like"/>
    <property type="match status" value="1"/>
</dbReference>
<dbReference type="Proteomes" id="UP000285517">
    <property type="component" value="Chromosome"/>
</dbReference>
<name>A0A410G269_9FLAO</name>